<evidence type="ECO:0000313" key="2">
    <source>
        <dbReference type="EMBL" id="MBW0467468.1"/>
    </source>
</evidence>
<name>A0A9Q3GHB3_9BASI</name>
<dbReference type="Proteomes" id="UP000765509">
    <property type="component" value="Unassembled WGS sequence"/>
</dbReference>
<feature type="compositionally biased region" description="Polar residues" evidence="1">
    <location>
        <begin position="114"/>
        <end position="136"/>
    </location>
</feature>
<dbReference type="EMBL" id="AVOT02001588">
    <property type="protein sequence ID" value="MBW0467468.1"/>
    <property type="molecule type" value="Genomic_DNA"/>
</dbReference>
<organism evidence="2 3">
    <name type="scientific">Austropuccinia psidii MF-1</name>
    <dbReference type="NCBI Taxonomy" id="1389203"/>
    <lineage>
        <taxon>Eukaryota</taxon>
        <taxon>Fungi</taxon>
        <taxon>Dikarya</taxon>
        <taxon>Basidiomycota</taxon>
        <taxon>Pucciniomycotina</taxon>
        <taxon>Pucciniomycetes</taxon>
        <taxon>Pucciniales</taxon>
        <taxon>Sphaerophragmiaceae</taxon>
        <taxon>Austropuccinia</taxon>
    </lineage>
</organism>
<feature type="region of interest" description="Disordered" evidence="1">
    <location>
        <begin position="111"/>
        <end position="155"/>
    </location>
</feature>
<keyword evidence="3" id="KW-1185">Reference proteome</keyword>
<comment type="caution">
    <text evidence="2">The sequence shown here is derived from an EMBL/GenBank/DDBJ whole genome shotgun (WGS) entry which is preliminary data.</text>
</comment>
<gene>
    <name evidence="2" type="ORF">O181_007183</name>
</gene>
<dbReference type="AlphaFoldDB" id="A0A9Q3GHB3"/>
<protein>
    <submittedName>
        <fullName evidence="2">Uncharacterized protein</fullName>
    </submittedName>
</protein>
<proteinExistence type="predicted"/>
<reference evidence="2" key="1">
    <citation type="submission" date="2021-03" db="EMBL/GenBank/DDBJ databases">
        <title>Draft genome sequence of rust myrtle Austropuccinia psidii MF-1, a brazilian biotype.</title>
        <authorList>
            <person name="Quecine M.C."/>
            <person name="Pachon D.M.R."/>
            <person name="Bonatelli M.L."/>
            <person name="Correr F.H."/>
            <person name="Franceschini L.M."/>
            <person name="Leite T.F."/>
            <person name="Margarido G.R.A."/>
            <person name="Almeida C.A."/>
            <person name="Ferrarezi J.A."/>
            <person name="Labate C.A."/>
        </authorList>
    </citation>
    <scope>NUCLEOTIDE SEQUENCE</scope>
    <source>
        <strain evidence="2">MF-1</strain>
    </source>
</reference>
<feature type="compositionally biased region" description="Basic and acidic residues" evidence="1">
    <location>
        <begin position="139"/>
        <end position="155"/>
    </location>
</feature>
<accession>A0A9Q3GHB3</accession>
<sequence>MSFENDKYSVDKDPYEWCLTKSKSLKAINTKINIQMRSHKVLTQMQGELENAINCRFNQSCTLDHIANTLQDVRKRTNIGKYSPYKRSSFRNKQPFRVEIKEQCNERTAEVTNKKNSCHNFPEEQSQTVDSDSESMVDSFREHSDDDKDPKEEFMVKYQEEKQLETQDIQLEA</sequence>
<evidence type="ECO:0000256" key="1">
    <source>
        <dbReference type="SAM" id="MobiDB-lite"/>
    </source>
</evidence>
<evidence type="ECO:0000313" key="3">
    <source>
        <dbReference type="Proteomes" id="UP000765509"/>
    </source>
</evidence>